<sequence>MTSLVLRRYWRILLLLLGLRLIYWLGAFPNPDEAYYWLWGQHLDWSYFDHPPFHAWVQGIFAAAFGRSPFVLRLPNFITTGLLLGLYWVICQRLYGRQGGNAFWLTGLLLLSSPLFFLFLAMAWHDHWLIWFGTAASYCLIRFLNRDRPHSYAWLYAAGLLIGLAGLSKYVALFLGVGFLVAIATHPRWRSLFTNGHLYGAITLALLVMTPVFWWNSQHDWASFQFYLGRSVQTPSSTINWFGPIGFALLSALLFGPLHSWLTWRCPQRGFTSAFGATYQRVALIIFATSSLLLAALSLIAPVLYYWNILAYPLLFPLLAGQFLSSQRSHQVRDRHLLNTTLGLGTVVATLLVVHFTFMPISALIADTGDDDTRMVYGWQLTAEWLKREAAPFAEPPLLLTTDYRSASALAYLLNDPTVLAISGRIDQFDFWYDAAQLDGRAGLLLGDDWHPICPTHLAMFDETTPPKTFAAQQWGTFIKQYTLVGGDGFRAQGNTADPLSPDYPLAFTTDGERCASP</sequence>
<keyword evidence="6 8" id="KW-1133">Transmembrane helix</keyword>
<dbReference type="PANTHER" id="PTHR33908">
    <property type="entry name" value="MANNOSYLTRANSFERASE YKCB-RELATED"/>
    <property type="match status" value="1"/>
</dbReference>
<evidence type="ECO:0000256" key="7">
    <source>
        <dbReference type="ARBA" id="ARBA00023136"/>
    </source>
</evidence>
<evidence type="ECO:0000313" key="10">
    <source>
        <dbReference type="EMBL" id="RZM81881.1"/>
    </source>
</evidence>
<evidence type="ECO:0000256" key="8">
    <source>
        <dbReference type="SAM" id="Phobius"/>
    </source>
</evidence>
<feature type="transmembrane region" description="Helical" evidence="8">
    <location>
        <begin position="337"/>
        <end position="358"/>
    </location>
</feature>
<keyword evidence="11" id="KW-1185">Reference proteome</keyword>
<evidence type="ECO:0000256" key="3">
    <source>
        <dbReference type="ARBA" id="ARBA00022676"/>
    </source>
</evidence>
<name>A0A4Q7EEG2_9CYAN</name>
<dbReference type="GO" id="GO:0016763">
    <property type="term" value="F:pentosyltransferase activity"/>
    <property type="evidence" value="ECO:0007669"/>
    <property type="project" value="TreeGrafter"/>
</dbReference>
<dbReference type="GO" id="GO:0009103">
    <property type="term" value="P:lipopolysaccharide biosynthetic process"/>
    <property type="evidence" value="ECO:0007669"/>
    <property type="project" value="UniProtKB-ARBA"/>
</dbReference>
<feature type="transmembrane region" description="Helical" evidence="8">
    <location>
        <begin position="70"/>
        <end position="90"/>
    </location>
</feature>
<dbReference type="InterPro" id="IPR038731">
    <property type="entry name" value="RgtA/B/C-like"/>
</dbReference>
<keyword evidence="7 8" id="KW-0472">Membrane</keyword>
<evidence type="ECO:0000256" key="4">
    <source>
        <dbReference type="ARBA" id="ARBA00022679"/>
    </source>
</evidence>
<evidence type="ECO:0000256" key="5">
    <source>
        <dbReference type="ARBA" id="ARBA00022692"/>
    </source>
</evidence>
<evidence type="ECO:0000256" key="2">
    <source>
        <dbReference type="ARBA" id="ARBA00022475"/>
    </source>
</evidence>
<dbReference type="Proteomes" id="UP000292459">
    <property type="component" value="Unassembled WGS sequence"/>
</dbReference>
<evidence type="ECO:0000256" key="6">
    <source>
        <dbReference type="ARBA" id="ARBA00022989"/>
    </source>
</evidence>
<evidence type="ECO:0000313" key="11">
    <source>
        <dbReference type="Proteomes" id="UP000292459"/>
    </source>
</evidence>
<comment type="subcellular location">
    <subcellularLocation>
        <location evidence="1">Cell membrane</location>
        <topology evidence="1">Multi-pass membrane protein</topology>
    </subcellularLocation>
</comment>
<comment type="caution">
    <text evidence="10">The sequence shown here is derived from an EMBL/GenBank/DDBJ whole genome shotgun (WGS) entry which is preliminary data.</text>
</comment>
<evidence type="ECO:0000256" key="1">
    <source>
        <dbReference type="ARBA" id="ARBA00004651"/>
    </source>
</evidence>
<keyword evidence="2" id="KW-1003">Cell membrane</keyword>
<keyword evidence="4 10" id="KW-0808">Transferase</keyword>
<feature type="transmembrane region" description="Helical" evidence="8">
    <location>
        <begin position="153"/>
        <end position="184"/>
    </location>
</feature>
<dbReference type="OrthoDB" id="9811222at2"/>
<protein>
    <submittedName>
        <fullName evidence="10">Phospholipid carrier-dependent glycosyltransferase</fullName>
    </submittedName>
</protein>
<dbReference type="GO" id="GO:0005886">
    <property type="term" value="C:plasma membrane"/>
    <property type="evidence" value="ECO:0007669"/>
    <property type="project" value="UniProtKB-SubCell"/>
</dbReference>
<feature type="transmembrane region" description="Helical" evidence="8">
    <location>
        <begin position="241"/>
        <end position="262"/>
    </location>
</feature>
<proteinExistence type="predicted"/>
<dbReference type="AlphaFoldDB" id="A0A4Q7EEG2"/>
<reference evidence="10 11" key="1">
    <citation type="submission" date="2018-11" db="EMBL/GenBank/DDBJ databases">
        <title>Whole genome sequencing of an environmental sample.</title>
        <authorList>
            <person name="Sarangi A.N."/>
            <person name="Singh D."/>
            <person name="Tripathy S."/>
        </authorList>
    </citation>
    <scope>NUCLEOTIDE SEQUENCE [LARGE SCALE GENOMIC DNA]</scope>
    <source>
        <strain evidence="10 11">Lakshadweep</strain>
    </source>
</reference>
<keyword evidence="3" id="KW-0328">Glycosyltransferase</keyword>
<feature type="transmembrane region" description="Helical" evidence="8">
    <location>
        <begin position="282"/>
        <end position="300"/>
    </location>
</feature>
<dbReference type="Pfam" id="PF13231">
    <property type="entry name" value="PMT_2"/>
    <property type="match status" value="1"/>
</dbReference>
<organism evidence="10 11">
    <name type="scientific">Leptolyngbya iicbica LK</name>
    <dbReference type="NCBI Taxonomy" id="2294035"/>
    <lineage>
        <taxon>Bacteria</taxon>
        <taxon>Bacillati</taxon>
        <taxon>Cyanobacteriota</taxon>
        <taxon>Cyanophyceae</taxon>
        <taxon>Leptolyngbyales</taxon>
        <taxon>Leptolyngbyaceae</taxon>
        <taxon>Leptolyngbya group</taxon>
        <taxon>Leptolyngbya</taxon>
        <taxon>Leptolyngbya iicbica</taxon>
    </lineage>
</organism>
<accession>A0A4Q7EEG2</accession>
<feature type="transmembrane region" description="Helical" evidence="8">
    <location>
        <begin position="102"/>
        <end position="124"/>
    </location>
</feature>
<dbReference type="EMBL" id="QVFV01000001">
    <property type="protein sequence ID" value="RZM81881.1"/>
    <property type="molecule type" value="Genomic_DNA"/>
</dbReference>
<dbReference type="InterPro" id="IPR050297">
    <property type="entry name" value="LipidA_mod_glycosyltrf_83"/>
</dbReference>
<dbReference type="PANTHER" id="PTHR33908:SF11">
    <property type="entry name" value="MEMBRANE PROTEIN"/>
    <property type="match status" value="1"/>
</dbReference>
<keyword evidence="5 8" id="KW-0812">Transmembrane</keyword>
<feature type="transmembrane region" description="Helical" evidence="8">
    <location>
        <begin position="12"/>
        <end position="29"/>
    </location>
</feature>
<feature type="domain" description="Glycosyltransferase RgtA/B/C/D-like" evidence="9">
    <location>
        <begin position="49"/>
        <end position="215"/>
    </location>
</feature>
<gene>
    <name evidence="10" type="ORF">DYY88_00980</name>
</gene>
<evidence type="ECO:0000259" key="9">
    <source>
        <dbReference type="Pfam" id="PF13231"/>
    </source>
</evidence>
<feature type="transmembrane region" description="Helical" evidence="8">
    <location>
        <begin position="196"/>
        <end position="215"/>
    </location>
</feature>
<dbReference type="RefSeq" id="WP_052288140.1">
    <property type="nucleotide sequence ID" value="NZ_QVFV01000001.1"/>
</dbReference>